<keyword evidence="3" id="KW-1185">Reference proteome</keyword>
<accession>A0A7J9ARJ3</accession>
<evidence type="ECO:0000313" key="3">
    <source>
        <dbReference type="Proteomes" id="UP000593574"/>
    </source>
</evidence>
<dbReference type="AlphaFoldDB" id="A0A7J9ARJ3"/>
<sequence>MTVAESVVKLSLGKNKLESPKSEERGICEKDYREDIDGNDIDDNGCNGKPRVGKKKTQQEKGQVKMLSLRQSTHVEEMFEEICAF</sequence>
<protein>
    <submittedName>
        <fullName evidence="2">Uncharacterized protein</fullName>
    </submittedName>
</protein>
<proteinExistence type="predicted"/>
<reference evidence="2 3" key="1">
    <citation type="journal article" date="2019" name="Genome Biol. Evol.">
        <title>Insights into the evolution of the New World diploid cottons (Gossypium, subgenus Houzingenia) based on genome sequencing.</title>
        <authorList>
            <person name="Grover C.E."/>
            <person name="Arick M.A. 2nd"/>
            <person name="Thrash A."/>
            <person name="Conover J.L."/>
            <person name="Sanders W.S."/>
            <person name="Peterson D.G."/>
            <person name="Frelichowski J.E."/>
            <person name="Scheffler J.A."/>
            <person name="Scheffler B.E."/>
            <person name="Wendel J.F."/>
        </authorList>
    </citation>
    <scope>NUCLEOTIDE SEQUENCE [LARGE SCALE GENOMIC DNA]</scope>
    <source>
        <strain evidence="2">4</strain>
        <tissue evidence="2">Leaf</tissue>
    </source>
</reference>
<name>A0A7J9ARJ3_9ROSI</name>
<dbReference type="EMBL" id="JABEZV010000012">
    <property type="protein sequence ID" value="MBA0726671.1"/>
    <property type="molecule type" value="Genomic_DNA"/>
</dbReference>
<organism evidence="2 3">
    <name type="scientific">Gossypium laxum</name>
    <dbReference type="NCBI Taxonomy" id="34288"/>
    <lineage>
        <taxon>Eukaryota</taxon>
        <taxon>Viridiplantae</taxon>
        <taxon>Streptophyta</taxon>
        <taxon>Embryophyta</taxon>
        <taxon>Tracheophyta</taxon>
        <taxon>Spermatophyta</taxon>
        <taxon>Magnoliopsida</taxon>
        <taxon>eudicotyledons</taxon>
        <taxon>Gunneridae</taxon>
        <taxon>Pentapetalae</taxon>
        <taxon>rosids</taxon>
        <taxon>malvids</taxon>
        <taxon>Malvales</taxon>
        <taxon>Malvaceae</taxon>
        <taxon>Malvoideae</taxon>
        <taxon>Gossypium</taxon>
    </lineage>
</organism>
<gene>
    <name evidence="2" type="ORF">Golax_002482</name>
</gene>
<comment type="caution">
    <text evidence="2">The sequence shown here is derived from an EMBL/GenBank/DDBJ whole genome shotgun (WGS) entry which is preliminary data.</text>
</comment>
<dbReference type="Proteomes" id="UP000593574">
    <property type="component" value="Unassembled WGS sequence"/>
</dbReference>
<evidence type="ECO:0000256" key="1">
    <source>
        <dbReference type="SAM" id="MobiDB-lite"/>
    </source>
</evidence>
<evidence type="ECO:0000313" key="2">
    <source>
        <dbReference type="EMBL" id="MBA0726671.1"/>
    </source>
</evidence>
<feature type="region of interest" description="Disordered" evidence="1">
    <location>
        <begin position="39"/>
        <end position="66"/>
    </location>
</feature>